<dbReference type="GO" id="GO:0016740">
    <property type="term" value="F:transferase activity"/>
    <property type="evidence" value="ECO:0007669"/>
    <property type="project" value="UniProtKB-KW"/>
</dbReference>
<evidence type="ECO:0000256" key="7">
    <source>
        <dbReference type="PROSITE-ProRule" id="PRU01373"/>
    </source>
</evidence>
<dbReference type="Pfam" id="PF03734">
    <property type="entry name" value="YkuD"/>
    <property type="match status" value="1"/>
</dbReference>
<feature type="transmembrane region" description="Helical" evidence="8">
    <location>
        <begin position="9"/>
        <end position="26"/>
    </location>
</feature>
<keyword evidence="6 7" id="KW-0961">Cell wall biogenesis/degradation</keyword>
<evidence type="ECO:0000256" key="1">
    <source>
        <dbReference type="ARBA" id="ARBA00004752"/>
    </source>
</evidence>
<feature type="active site" description="Proton donor/acceptor" evidence="7">
    <location>
        <position position="128"/>
    </location>
</feature>
<keyword evidence="8" id="KW-0812">Transmembrane</keyword>
<dbReference type="PANTHER" id="PTHR36699:SF1">
    <property type="entry name" value="L,D-TRANSPEPTIDASE YAFK-RELATED"/>
    <property type="match status" value="1"/>
</dbReference>
<dbReference type="Proteomes" id="UP001517247">
    <property type="component" value="Unassembled WGS sequence"/>
</dbReference>
<dbReference type="EC" id="2.-.-.-" evidence="10"/>
<keyword evidence="4 7" id="KW-0133">Cell shape</keyword>
<evidence type="ECO:0000259" key="9">
    <source>
        <dbReference type="PROSITE" id="PS52029"/>
    </source>
</evidence>
<evidence type="ECO:0000256" key="8">
    <source>
        <dbReference type="SAM" id="Phobius"/>
    </source>
</evidence>
<dbReference type="InterPro" id="IPR005490">
    <property type="entry name" value="LD_TPept_cat_dom"/>
</dbReference>
<protein>
    <submittedName>
        <fullName evidence="10">Murein L,D-transpeptidase family protein</fullName>
        <ecNumber evidence="10">2.-.-.-</ecNumber>
    </submittedName>
</protein>
<accession>A0ABW9J260</accession>
<comment type="pathway">
    <text evidence="1 7">Cell wall biogenesis; peptidoglycan biosynthesis.</text>
</comment>
<dbReference type="InterPro" id="IPR038063">
    <property type="entry name" value="Transpep_catalytic_dom"/>
</dbReference>
<dbReference type="PANTHER" id="PTHR36699">
    <property type="entry name" value="LD-TRANSPEPTIDASE"/>
    <property type="match status" value="1"/>
</dbReference>
<dbReference type="Gene3D" id="2.40.440.10">
    <property type="entry name" value="L,D-transpeptidase catalytic domain-like"/>
    <property type="match status" value="1"/>
</dbReference>
<dbReference type="PROSITE" id="PS52029">
    <property type="entry name" value="LD_TPASE"/>
    <property type="match status" value="1"/>
</dbReference>
<name>A0ABW9J260_9SPHI</name>
<evidence type="ECO:0000313" key="11">
    <source>
        <dbReference type="Proteomes" id="UP001517247"/>
    </source>
</evidence>
<dbReference type="RefSeq" id="WP_138721765.1">
    <property type="nucleotide sequence ID" value="NZ_SSHJ02000001.1"/>
</dbReference>
<evidence type="ECO:0000256" key="3">
    <source>
        <dbReference type="ARBA" id="ARBA00022679"/>
    </source>
</evidence>
<dbReference type="SUPFAM" id="SSF141523">
    <property type="entry name" value="L,D-transpeptidase catalytic domain-like"/>
    <property type="match status" value="1"/>
</dbReference>
<keyword evidence="3 10" id="KW-0808">Transferase</keyword>
<keyword evidence="8" id="KW-0472">Membrane</keyword>
<keyword evidence="8" id="KW-1133">Transmembrane helix</keyword>
<dbReference type="EMBL" id="SSHJ02000001">
    <property type="protein sequence ID" value="MFN0254626.1"/>
    <property type="molecule type" value="Genomic_DNA"/>
</dbReference>
<feature type="active site" description="Nucleophile" evidence="7">
    <location>
        <position position="151"/>
    </location>
</feature>
<evidence type="ECO:0000256" key="5">
    <source>
        <dbReference type="ARBA" id="ARBA00022984"/>
    </source>
</evidence>
<keyword evidence="11" id="KW-1185">Reference proteome</keyword>
<feature type="domain" description="L,D-TPase catalytic" evidence="9">
    <location>
        <begin position="38"/>
        <end position="175"/>
    </location>
</feature>
<gene>
    <name evidence="10" type="ORF">E6A44_003535</name>
</gene>
<proteinExistence type="inferred from homology"/>
<organism evidence="10 11">
    <name type="scientific">Pedobacter ureilyticus</name>
    <dbReference type="NCBI Taxonomy" id="1393051"/>
    <lineage>
        <taxon>Bacteria</taxon>
        <taxon>Pseudomonadati</taxon>
        <taxon>Bacteroidota</taxon>
        <taxon>Sphingobacteriia</taxon>
        <taxon>Sphingobacteriales</taxon>
        <taxon>Sphingobacteriaceae</taxon>
        <taxon>Pedobacter</taxon>
    </lineage>
</organism>
<evidence type="ECO:0000256" key="2">
    <source>
        <dbReference type="ARBA" id="ARBA00005992"/>
    </source>
</evidence>
<dbReference type="CDD" id="cd16913">
    <property type="entry name" value="YkuD_like"/>
    <property type="match status" value="1"/>
</dbReference>
<evidence type="ECO:0000256" key="4">
    <source>
        <dbReference type="ARBA" id="ARBA00022960"/>
    </source>
</evidence>
<comment type="similarity">
    <text evidence="2">Belongs to the YkuD family.</text>
</comment>
<reference evidence="10 11" key="1">
    <citation type="submission" date="2024-12" db="EMBL/GenBank/DDBJ databases">
        <authorList>
            <person name="Hu S."/>
        </authorList>
    </citation>
    <scope>NUCLEOTIDE SEQUENCE [LARGE SCALE GENOMIC DNA]</scope>
    <source>
        <strain evidence="10 11">THG-T11</strain>
    </source>
</reference>
<sequence length="176" mass="19594">MKNTIGKKLFYVICILTSAIVVYNIWPEQKLATDAEIDFLLVEKSKRIMKVYYGAQLLKTYKISLGGNPTGHKVFEGDEKTPEGIYTIYDRNPNSGYHKNLGVSYPNSTDREKAKAIGKSPGGDIKIHGLKNGAFGMINKLHRLTDWTNGCIAVTNSEVDELYNAVVPNAKIEIKP</sequence>
<keyword evidence="5 7" id="KW-0573">Peptidoglycan synthesis</keyword>
<evidence type="ECO:0000313" key="10">
    <source>
        <dbReference type="EMBL" id="MFN0254626.1"/>
    </source>
</evidence>
<evidence type="ECO:0000256" key="6">
    <source>
        <dbReference type="ARBA" id="ARBA00023316"/>
    </source>
</evidence>
<comment type="caution">
    <text evidence="10">The sequence shown here is derived from an EMBL/GenBank/DDBJ whole genome shotgun (WGS) entry which is preliminary data.</text>
</comment>